<keyword evidence="2" id="KW-1185">Reference proteome</keyword>
<evidence type="ECO:0000313" key="2">
    <source>
        <dbReference type="Proteomes" id="UP000466794"/>
    </source>
</evidence>
<proteinExistence type="predicted"/>
<dbReference type="Proteomes" id="UP000466794">
    <property type="component" value="Unassembled WGS sequence"/>
</dbReference>
<sequence length="96" mass="10335">MDDMCRVEIRVLRDVIDAVEERLRVHESAGGYVLAPRSEVLAVVIYTVIASARASGHYGTGSLVSAPILDEILGGVEADPWEAAVYAVVMGQALMY</sequence>
<organism evidence="1 2">
    <name type="scientific">Nocardia terrae</name>
    <dbReference type="NCBI Taxonomy" id="2675851"/>
    <lineage>
        <taxon>Bacteria</taxon>
        <taxon>Bacillati</taxon>
        <taxon>Actinomycetota</taxon>
        <taxon>Actinomycetes</taxon>
        <taxon>Mycobacteriales</taxon>
        <taxon>Nocardiaceae</taxon>
        <taxon>Nocardia</taxon>
    </lineage>
</organism>
<name>A0A7K1UUW3_9NOCA</name>
<evidence type="ECO:0000313" key="1">
    <source>
        <dbReference type="EMBL" id="MVU78153.1"/>
    </source>
</evidence>
<comment type="caution">
    <text evidence="1">The sequence shown here is derived from an EMBL/GenBank/DDBJ whole genome shotgun (WGS) entry which is preliminary data.</text>
</comment>
<protein>
    <submittedName>
        <fullName evidence="1">Uncharacterized protein</fullName>
    </submittedName>
</protein>
<accession>A0A7K1UUW3</accession>
<gene>
    <name evidence="1" type="ORF">GPX89_12970</name>
</gene>
<dbReference type="RefSeq" id="WP_157387704.1">
    <property type="nucleotide sequence ID" value="NZ_WRPP01000002.1"/>
</dbReference>
<dbReference type="EMBL" id="WRPP01000002">
    <property type="protein sequence ID" value="MVU78153.1"/>
    <property type="molecule type" value="Genomic_DNA"/>
</dbReference>
<reference evidence="1 2" key="1">
    <citation type="submission" date="2019-12" db="EMBL/GenBank/DDBJ databases">
        <title>Nocardia sp. nov. ET3-3 isolated from soil.</title>
        <authorList>
            <person name="Kanchanasin P."/>
            <person name="Tanasupawat S."/>
            <person name="Yuki M."/>
            <person name="Kudo T."/>
        </authorList>
    </citation>
    <scope>NUCLEOTIDE SEQUENCE [LARGE SCALE GENOMIC DNA]</scope>
    <source>
        <strain evidence="1 2">ET3-3</strain>
    </source>
</reference>
<dbReference type="AlphaFoldDB" id="A0A7K1UUW3"/>